<accession>A0A7K0CZB1</accession>
<reference evidence="2 3" key="1">
    <citation type="submission" date="2019-10" db="EMBL/GenBank/DDBJ databases">
        <title>Nocardia macrotermitis sp. nov. and Nocardia aurantia sp. nov., isolated from the gut of fungus growing-termite Macrotermes natalensis.</title>
        <authorList>
            <person name="Benndorf R."/>
            <person name="Schwitalla J."/>
            <person name="Martin K."/>
            <person name="De Beer W."/>
            <person name="Kaster A.-K."/>
            <person name="Vollmers J."/>
            <person name="Poulsen M."/>
            <person name="Beemelmanns C."/>
        </authorList>
    </citation>
    <scope>NUCLEOTIDE SEQUENCE [LARGE SCALE GENOMIC DNA]</scope>
    <source>
        <strain evidence="2 3">RB20</strain>
    </source>
</reference>
<organism evidence="2 3">
    <name type="scientific">Nocardia macrotermitis</name>
    <dbReference type="NCBI Taxonomy" id="2585198"/>
    <lineage>
        <taxon>Bacteria</taxon>
        <taxon>Bacillati</taxon>
        <taxon>Actinomycetota</taxon>
        <taxon>Actinomycetes</taxon>
        <taxon>Mycobacteriales</taxon>
        <taxon>Nocardiaceae</taxon>
        <taxon>Nocardia</taxon>
    </lineage>
</organism>
<feature type="region of interest" description="Disordered" evidence="1">
    <location>
        <begin position="58"/>
        <end position="114"/>
    </location>
</feature>
<dbReference type="EMBL" id="WEGK01000003">
    <property type="protein sequence ID" value="MQY18817.1"/>
    <property type="molecule type" value="Genomic_DNA"/>
</dbReference>
<comment type="caution">
    <text evidence="2">The sequence shown here is derived from an EMBL/GenBank/DDBJ whole genome shotgun (WGS) entry which is preliminary data.</text>
</comment>
<gene>
    <name evidence="2" type="ORF">NRB20_18960</name>
</gene>
<evidence type="ECO:0000313" key="2">
    <source>
        <dbReference type="EMBL" id="MQY18817.1"/>
    </source>
</evidence>
<feature type="compositionally biased region" description="Basic residues" evidence="1">
    <location>
        <begin position="83"/>
        <end position="95"/>
    </location>
</feature>
<evidence type="ECO:0000256" key="1">
    <source>
        <dbReference type="SAM" id="MobiDB-lite"/>
    </source>
</evidence>
<keyword evidence="3" id="KW-1185">Reference proteome</keyword>
<protein>
    <submittedName>
        <fullName evidence="2">Uncharacterized protein</fullName>
    </submittedName>
</protein>
<evidence type="ECO:0000313" key="3">
    <source>
        <dbReference type="Proteomes" id="UP000438448"/>
    </source>
</evidence>
<dbReference type="AlphaFoldDB" id="A0A7K0CZB1"/>
<dbReference type="Proteomes" id="UP000438448">
    <property type="component" value="Unassembled WGS sequence"/>
</dbReference>
<sequence length="114" mass="12275">MCLGWVLRMVWMGLLRLAWGYGRQVPQHHGVSFAGGIGAGAGSGTVPFGRFTLRNVLGQPSEESRATRAQGSGPSPGTAIQHRTPRGRAARRRQRLDHARAGYGSNHPHAEPGR</sequence>
<name>A0A7K0CZB1_9NOCA</name>
<proteinExistence type="predicted"/>